<dbReference type="GO" id="GO:0003677">
    <property type="term" value="F:DNA binding"/>
    <property type="evidence" value="ECO:0007669"/>
    <property type="project" value="UniProtKB-KW"/>
</dbReference>
<sequence length="286" mass="32440">MLTFTNYRISTMTATGCIGVNVNLDSLYDHVIIVDILDTNVMGIVYAEFGSNKHSQICKGVNLKKRYVRVNGKKEAYTKRFDNSVTIKYRVNEKDTLNIKVFKNGKIQMTGVKSVEQGKNAIQSIIDMIKNIHENHDKEVVDNIDDLKFTRFDIHLINSDFRVDMEIRRDLLYNLLLKEFSVSSSYEACIYPGVKIQYNLNKNLDINTTPLGKQGKCCCPTPCNGKGDGITTDACKKITISIFQSGCILITGVTKEIHIDIAYNFIKNVLNENHDKIKRVKLQLPS</sequence>
<evidence type="ECO:0008006" key="5">
    <source>
        <dbReference type="Google" id="ProtNLM"/>
    </source>
</evidence>
<keyword evidence="2" id="KW-0238">DNA-binding</keyword>
<dbReference type="SUPFAM" id="SSF55945">
    <property type="entry name" value="TATA-box binding protein-like"/>
    <property type="match status" value="2"/>
</dbReference>
<keyword evidence="3" id="KW-0804">Transcription</keyword>
<dbReference type="InterPro" id="IPR000814">
    <property type="entry name" value="TBP"/>
</dbReference>
<dbReference type="EMBL" id="MN739218">
    <property type="protein sequence ID" value="QHS94264.1"/>
    <property type="molecule type" value="Genomic_DNA"/>
</dbReference>
<accession>A0A6C0BRK8</accession>
<dbReference type="Gene3D" id="3.30.310.10">
    <property type="entry name" value="TATA-Binding Protein"/>
    <property type="match status" value="2"/>
</dbReference>
<reference evidence="4" key="1">
    <citation type="journal article" date="2020" name="Nature">
        <title>Giant virus diversity and host interactions through global metagenomics.</title>
        <authorList>
            <person name="Schulz F."/>
            <person name="Roux S."/>
            <person name="Paez-Espino D."/>
            <person name="Jungbluth S."/>
            <person name="Walsh D.A."/>
            <person name="Denef V.J."/>
            <person name="McMahon K.D."/>
            <person name="Konstantinidis K.T."/>
            <person name="Eloe-Fadrosh E.A."/>
            <person name="Kyrpides N.C."/>
            <person name="Woyke T."/>
        </authorList>
    </citation>
    <scope>NUCLEOTIDE SEQUENCE</scope>
    <source>
        <strain evidence="4">GVMAG-M-3300018416-26</strain>
    </source>
</reference>
<protein>
    <recommendedName>
        <fullName evidence="5">TATA-box binding protein</fullName>
    </recommendedName>
</protein>
<dbReference type="GO" id="GO:0006352">
    <property type="term" value="P:DNA-templated transcription initiation"/>
    <property type="evidence" value="ECO:0007669"/>
    <property type="project" value="InterPro"/>
</dbReference>
<organism evidence="4">
    <name type="scientific">viral metagenome</name>
    <dbReference type="NCBI Taxonomy" id="1070528"/>
    <lineage>
        <taxon>unclassified sequences</taxon>
        <taxon>metagenomes</taxon>
        <taxon>organismal metagenomes</taxon>
    </lineage>
</organism>
<dbReference type="Pfam" id="PF00352">
    <property type="entry name" value="TBP"/>
    <property type="match status" value="1"/>
</dbReference>
<proteinExistence type="inferred from homology"/>
<dbReference type="PANTHER" id="PTHR10126">
    <property type="entry name" value="TATA-BOX BINDING PROTEIN"/>
    <property type="match status" value="1"/>
</dbReference>
<evidence type="ECO:0000256" key="2">
    <source>
        <dbReference type="ARBA" id="ARBA00023125"/>
    </source>
</evidence>
<name>A0A6C0BRK8_9ZZZZ</name>
<comment type="similarity">
    <text evidence="1">Belongs to the TBP family.</text>
</comment>
<evidence type="ECO:0000313" key="4">
    <source>
        <dbReference type="EMBL" id="QHS94264.1"/>
    </source>
</evidence>
<dbReference type="InterPro" id="IPR012295">
    <property type="entry name" value="TBP_dom_sf"/>
</dbReference>
<dbReference type="AlphaFoldDB" id="A0A6C0BRK8"/>
<evidence type="ECO:0000256" key="1">
    <source>
        <dbReference type="ARBA" id="ARBA00005560"/>
    </source>
</evidence>
<evidence type="ECO:0000256" key="3">
    <source>
        <dbReference type="ARBA" id="ARBA00023163"/>
    </source>
</evidence>